<organism evidence="4 5">
    <name type="scientific">Phragmitibacter flavus</name>
    <dbReference type="NCBI Taxonomy" id="2576071"/>
    <lineage>
        <taxon>Bacteria</taxon>
        <taxon>Pseudomonadati</taxon>
        <taxon>Verrucomicrobiota</taxon>
        <taxon>Verrucomicrobiia</taxon>
        <taxon>Verrucomicrobiales</taxon>
        <taxon>Verrucomicrobiaceae</taxon>
        <taxon>Phragmitibacter</taxon>
    </lineage>
</organism>
<evidence type="ECO:0000256" key="1">
    <source>
        <dbReference type="ARBA" id="ARBA00022603"/>
    </source>
</evidence>
<dbReference type="EMBL" id="VAUV01000004">
    <property type="protein sequence ID" value="TLD71682.1"/>
    <property type="molecule type" value="Genomic_DNA"/>
</dbReference>
<dbReference type="InterPro" id="IPR045097">
    <property type="entry name" value="Thymidate_synth/dCMP_Mease"/>
</dbReference>
<comment type="caution">
    <text evidence="4">The sequence shown here is derived from an EMBL/GenBank/DDBJ whole genome shotgun (WGS) entry which is preliminary data.</text>
</comment>
<reference evidence="4 5" key="1">
    <citation type="submission" date="2019-05" db="EMBL/GenBank/DDBJ databases">
        <title>Verrucobacter flavum gen. nov., sp. nov. a new member of the family Verrucomicrobiaceae.</title>
        <authorList>
            <person name="Szuroczki S."/>
            <person name="Abbaszade G."/>
            <person name="Szabo A."/>
            <person name="Felfoldi T."/>
            <person name="Schumann P."/>
            <person name="Boka K."/>
            <person name="Keki Z."/>
            <person name="Toumi M."/>
            <person name="Toth E."/>
        </authorList>
    </citation>
    <scope>NUCLEOTIDE SEQUENCE [LARGE SCALE GENOMIC DNA]</scope>
    <source>
        <strain evidence="4 5">MG-N-17</strain>
    </source>
</reference>
<dbReference type="CDD" id="cd00351">
    <property type="entry name" value="TS_Pyrimidine_HMase"/>
    <property type="match status" value="1"/>
</dbReference>
<dbReference type="GO" id="GO:0006231">
    <property type="term" value="P:dTMP biosynthetic process"/>
    <property type="evidence" value="ECO:0007669"/>
    <property type="project" value="TreeGrafter"/>
</dbReference>
<dbReference type="GO" id="GO:0032259">
    <property type="term" value="P:methylation"/>
    <property type="evidence" value="ECO:0007669"/>
    <property type="project" value="UniProtKB-KW"/>
</dbReference>
<evidence type="ECO:0000313" key="5">
    <source>
        <dbReference type="Proteomes" id="UP000306196"/>
    </source>
</evidence>
<keyword evidence="2" id="KW-0808">Transferase</keyword>
<dbReference type="OrthoDB" id="9774633at2"/>
<evidence type="ECO:0000259" key="3">
    <source>
        <dbReference type="Pfam" id="PF00303"/>
    </source>
</evidence>
<dbReference type="InterPro" id="IPR023451">
    <property type="entry name" value="Thymidate_synth/dCMP_Mease_dom"/>
</dbReference>
<dbReference type="Proteomes" id="UP000306196">
    <property type="component" value="Unassembled WGS sequence"/>
</dbReference>
<gene>
    <name evidence="4" type="ORF">FEM03_05965</name>
</gene>
<proteinExistence type="predicted"/>
<dbReference type="InterPro" id="IPR036926">
    <property type="entry name" value="Thymidate_synth/dCMP_Mease_sf"/>
</dbReference>
<dbReference type="Gene3D" id="3.30.572.10">
    <property type="entry name" value="Thymidylate synthase/dCMP hydroxymethylase domain"/>
    <property type="match status" value="1"/>
</dbReference>
<dbReference type="AlphaFoldDB" id="A0A5R8KHC6"/>
<dbReference type="Pfam" id="PF00303">
    <property type="entry name" value="Thymidylat_synt"/>
    <property type="match status" value="1"/>
</dbReference>
<dbReference type="GO" id="GO:0004799">
    <property type="term" value="F:thymidylate synthase activity"/>
    <property type="evidence" value="ECO:0007669"/>
    <property type="project" value="TreeGrafter"/>
</dbReference>
<dbReference type="RefSeq" id="WP_138085277.1">
    <property type="nucleotide sequence ID" value="NZ_VAUV01000004.1"/>
</dbReference>
<protein>
    <submittedName>
        <fullName evidence="4">Thymidylate synthase</fullName>
    </submittedName>
</protein>
<name>A0A5R8KHC6_9BACT</name>
<accession>A0A5R8KHC6</accession>
<evidence type="ECO:0000256" key="2">
    <source>
        <dbReference type="ARBA" id="ARBA00022679"/>
    </source>
</evidence>
<dbReference type="SUPFAM" id="SSF55831">
    <property type="entry name" value="Thymidylate synthase/dCMP hydroxymethylase"/>
    <property type="match status" value="1"/>
</dbReference>
<feature type="domain" description="Thymidylate synthase/dCMP hydroxymethylase" evidence="3">
    <location>
        <begin position="63"/>
        <end position="227"/>
    </location>
</feature>
<dbReference type="PANTHER" id="PTHR11548:SF1">
    <property type="entry name" value="THYMIDYLATE SYNTHASE 1"/>
    <property type="match status" value="1"/>
</dbReference>
<sequence>MFQTLEARTANDLWKQAAEWFRQDDKSVRQASRNGPTQEVMNVALSLQYPRQRWIAARVPAMNPAFAIAEVVWIVSGRNDSAMLNYFNAVLPRYAGEGTTYHGAYGHRIRSSFGVDQLERAYHALSAKSDSRQVVLQIWDSRIDLPSENGSEASKDVPCNVCSLLKVRDGKLEWTQIMRSNDLFRGFPHNVIQFSSLQEILAGWLKVEVGAYHHYSDSLHLYDQDGDVASHFEDISSPDNEDTLSLVKSESDAAFLMLGQLCDFCANTERSSDEVFNHVSNLHLPAGHANLARVLAADALRRRNAFGQAQEVMQQCTNPCLRFMTQRWFSKPR</sequence>
<dbReference type="PANTHER" id="PTHR11548">
    <property type="entry name" value="THYMIDYLATE SYNTHASE 1"/>
    <property type="match status" value="1"/>
</dbReference>
<keyword evidence="5" id="KW-1185">Reference proteome</keyword>
<keyword evidence="1" id="KW-0489">Methyltransferase</keyword>
<dbReference type="GO" id="GO:0005829">
    <property type="term" value="C:cytosol"/>
    <property type="evidence" value="ECO:0007669"/>
    <property type="project" value="TreeGrafter"/>
</dbReference>
<evidence type="ECO:0000313" key="4">
    <source>
        <dbReference type="EMBL" id="TLD71682.1"/>
    </source>
</evidence>